<keyword evidence="6" id="KW-0406">Ion transport</keyword>
<feature type="domain" description="Cation/H+ exchanger transmembrane" evidence="9">
    <location>
        <begin position="10"/>
        <end position="390"/>
    </location>
</feature>
<reference evidence="10 11" key="1">
    <citation type="submission" date="2016-09" db="EMBL/GenBank/DDBJ databases">
        <title>genome sequence of Mycobacterium sp. 739 SCH.</title>
        <authorList>
            <person name="Greninger A.L."/>
            <person name="Qin X."/>
            <person name="Jerome K."/>
            <person name="Vora S."/>
            <person name="Quinn K."/>
        </authorList>
    </citation>
    <scope>NUCLEOTIDE SEQUENCE [LARGE SCALE GENOMIC DNA]</scope>
    <source>
        <strain evidence="10 11">SCH</strain>
    </source>
</reference>
<dbReference type="PANTHER" id="PTHR32507:SF8">
    <property type="entry name" value="CNH1P"/>
    <property type="match status" value="1"/>
</dbReference>
<evidence type="ECO:0000259" key="9">
    <source>
        <dbReference type="Pfam" id="PF00999"/>
    </source>
</evidence>
<feature type="transmembrane region" description="Helical" evidence="8">
    <location>
        <begin position="194"/>
        <end position="215"/>
    </location>
</feature>
<feature type="transmembrane region" description="Helical" evidence="8">
    <location>
        <begin position="87"/>
        <end position="110"/>
    </location>
</feature>
<accession>A0A1E8Q3L6</accession>
<dbReference type="EMBL" id="MCHX01000028">
    <property type="protein sequence ID" value="OFJ53172.1"/>
    <property type="molecule type" value="Genomic_DNA"/>
</dbReference>
<keyword evidence="7 8" id="KW-0472">Membrane</keyword>
<evidence type="ECO:0000256" key="2">
    <source>
        <dbReference type="ARBA" id="ARBA00022448"/>
    </source>
</evidence>
<feature type="transmembrane region" description="Helical" evidence="8">
    <location>
        <begin position="278"/>
        <end position="298"/>
    </location>
</feature>
<gene>
    <name evidence="10" type="ORF">BEL07_13435</name>
</gene>
<evidence type="ECO:0000256" key="4">
    <source>
        <dbReference type="ARBA" id="ARBA00022692"/>
    </source>
</evidence>
<dbReference type="Pfam" id="PF00999">
    <property type="entry name" value="Na_H_Exchanger"/>
    <property type="match status" value="1"/>
</dbReference>
<dbReference type="GO" id="GO:0005886">
    <property type="term" value="C:plasma membrane"/>
    <property type="evidence" value="ECO:0007669"/>
    <property type="project" value="UniProtKB-SubCell"/>
</dbReference>
<dbReference type="AlphaFoldDB" id="A0A1E8Q3L6"/>
<evidence type="ECO:0000256" key="3">
    <source>
        <dbReference type="ARBA" id="ARBA00022449"/>
    </source>
</evidence>
<keyword evidence="11" id="KW-1185">Reference proteome</keyword>
<comment type="subcellular location">
    <subcellularLocation>
        <location evidence="1">Cell membrane</location>
        <topology evidence="1">Multi-pass membrane protein</topology>
    </subcellularLocation>
</comment>
<proteinExistence type="predicted"/>
<dbReference type="OrthoDB" id="4174405at2"/>
<evidence type="ECO:0000256" key="7">
    <source>
        <dbReference type="ARBA" id="ARBA00023136"/>
    </source>
</evidence>
<evidence type="ECO:0000256" key="8">
    <source>
        <dbReference type="SAM" id="Phobius"/>
    </source>
</evidence>
<dbReference type="GO" id="GO:1902600">
    <property type="term" value="P:proton transmembrane transport"/>
    <property type="evidence" value="ECO:0007669"/>
    <property type="project" value="InterPro"/>
</dbReference>
<dbReference type="RefSeq" id="WP_070353612.1">
    <property type="nucleotide sequence ID" value="NZ_CP043474.1"/>
</dbReference>
<dbReference type="PANTHER" id="PTHR32507">
    <property type="entry name" value="NA(+)/H(+) ANTIPORTER 1"/>
    <property type="match status" value="1"/>
</dbReference>
<protein>
    <recommendedName>
        <fullName evidence="9">Cation/H+ exchanger transmembrane domain-containing protein</fullName>
    </recommendedName>
</protein>
<evidence type="ECO:0000256" key="6">
    <source>
        <dbReference type="ARBA" id="ARBA00023065"/>
    </source>
</evidence>
<keyword evidence="3" id="KW-0050">Antiport</keyword>
<feature type="transmembrane region" description="Helical" evidence="8">
    <location>
        <begin position="337"/>
        <end position="359"/>
    </location>
</feature>
<feature type="transmembrane region" description="Helical" evidence="8">
    <location>
        <begin position="371"/>
        <end position="392"/>
    </location>
</feature>
<dbReference type="Proteomes" id="UP000178953">
    <property type="component" value="Unassembled WGS sequence"/>
</dbReference>
<evidence type="ECO:0000256" key="5">
    <source>
        <dbReference type="ARBA" id="ARBA00022989"/>
    </source>
</evidence>
<evidence type="ECO:0000313" key="10">
    <source>
        <dbReference type="EMBL" id="OFJ53172.1"/>
    </source>
</evidence>
<keyword evidence="2" id="KW-0813">Transport</keyword>
<feature type="transmembrane region" description="Helical" evidence="8">
    <location>
        <begin position="116"/>
        <end position="135"/>
    </location>
</feature>
<comment type="caution">
    <text evidence="10">The sequence shown here is derived from an EMBL/GenBank/DDBJ whole genome shotgun (WGS) entry which is preliminary data.</text>
</comment>
<feature type="transmembrane region" description="Helical" evidence="8">
    <location>
        <begin position="156"/>
        <end position="174"/>
    </location>
</feature>
<keyword evidence="4 8" id="KW-0812">Transmembrane</keyword>
<sequence>MLWSVVGLAAVLVVWSLLARRLERWRITPVMALVLTGAVVGVATHDALASGIEAHVVEPVIETVLAIVLFEHAANVRGGFFGGQAALVLRLLFVAMPIGLAVAVLLGLGLIGGLPWSALLVIACVVVPIDFAPVTSFLHDERIPDRVRGLFNVEEGYSDGVIAPVFLFALAITGGEQTKAEGVLHALEEGIPHLVVAVVLGWALGSGLAWCANAADRRGAMTDQSRRLLMVAAPVLTYTLNVGVGGNGFVAAFVCGIAYNAVRSYVDAEREQELVDDVAFLLAGIVWFAFGAVAWYVLQDGVAIGLVLFSLLVLILARAAGVGVAMLGTSLDRSERVLLATLGPRGTASIALALLAYTVLPDEPGERLMEAAIVVVLGSVLLHGLLGPFLVGRSGEGPFLARRSARAAARSEPGLKRQ</sequence>
<dbReference type="GO" id="GO:0015297">
    <property type="term" value="F:antiporter activity"/>
    <property type="evidence" value="ECO:0007669"/>
    <property type="project" value="UniProtKB-KW"/>
</dbReference>
<name>A0A1E8Q3L6_9MYCO</name>
<organism evidence="10 11">
    <name type="scientific">Mycolicibacterium grossiae</name>
    <dbReference type="NCBI Taxonomy" id="1552759"/>
    <lineage>
        <taxon>Bacteria</taxon>
        <taxon>Bacillati</taxon>
        <taxon>Actinomycetota</taxon>
        <taxon>Actinomycetes</taxon>
        <taxon>Mycobacteriales</taxon>
        <taxon>Mycobacteriaceae</taxon>
        <taxon>Mycolicibacterium</taxon>
    </lineage>
</organism>
<keyword evidence="5 8" id="KW-1133">Transmembrane helix</keyword>
<evidence type="ECO:0000313" key="11">
    <source>
        <dbReference type="Proteomes" id="UP000178953"/>
    </source>
</evidence>
<feature type="transmembrane region" description="Helical" evidence="8">
    <location>
        <begin position="304"/>
        <end position="325"/>
    </location>
</feature>
<evidence type="ECO:0000256" key="1">
    <source>
        <dbReference type="ARBA" id="ARBA00004651"/>
    </source>
</evidence>
<dbReference type="InterPro" id="IPR006153">
    <property type="entry name" value="Cation/H_exchanger_TM"/>
</dbReference>